<dbReference type="AlphaFoldDB" id="A0A0J8C4Y1"/>
<dbReference type="RefSeq" id="WP_048582763.1">
    <property type="nucleotide sequence ID" value="NZ_LFNT01000023.1"/>
</dbReference>
<dbReference type="InterPro" id="IPR053710">
    <property type="entry name" value="Arylamine_NAT_domain_sf"/>
</dbReference>
<dbReference type="PATRIC" id="fig|1938.3.peg.2572"/>
<evidence type="ECO:0000313" key="3">
    <source>
        <dbReference type="EMBL" id="KMS72900.1"/>
    </source>
</evidence>
<dbReference type="Gene3D" id="3.30.2140.20">
    <property type="match status" value="1"/>
</dbReference>
<dbReference type="SUPFAM" id="SSF54001">
    <property type="entry name" value="Cysteine proteinases"/>
    <property type="match status" value="1"/>
</dbReference>
<dbReference type="PANTHER" id="PTHR11786">
    <property type="entry name" value="N-HYDROXYARYLAMINE O-ACETYLTRANSFERASE"/>
    <property type="match status" value="1"/>
</dbReference>
<dbReference type="PRINTS" id="PR01543">
    <property type="entry name" value="ANATRNSFRASE"/>
</dbReference>
<organism evidence="3 4">
    <name type="scientific">Streptomyces viridochromogenes</name>
    <dbReference type="NCBI Taxonomy" id="1938"/>
    <lineage>
        <taxon>Bacteria</taxon>
        <taxon>Bacillati</taxon>
        <taxon>Actinomycetota</taxon>
        <taxon>Actinomycetes</taxon>
        <taxon>Kitasatosporales</taxon>
        <taxon>Streptomycetaceae</taxon>
        <taxon>Streptomyces</taxon>
    </lineage>
</organism>
<dbReference type="PANTHER" id="PTHR11786:SF0">
    <property type="entry name" value="ARYLAMINE N-ACETYLTRANSFERASE 4-RELATED"/>
    <property type="match status" value="1"/>
</dbReference>
<dbReference type="Proteomes" id="UP000037432">
    <property type="component" value="Unassembled WGS sequence"/>
</dbReference>
<dbReference type="InterPro" id="IPR001447">
    <property type="entry name" value="Arylamine_N-AcTrfase"/>
</dbReference>
<dbReference type="EMBL" id="LFNT01000023">
    <property type="protein sequence ID" value="KMS72900.1"/>
    <property type="molecule type" value="Genomic_DNA"/>
</dbReference>
<evidence type="ECO:0000256" key="1">
    <source>
        <dbReference type="ARBA" id="ARBA00006547"/>
    </source>
</evidence>
<gene>
    <name evidence="3" type="ORF">ACM01_20515</name>
</gene>
<protein>
    <submittedName>
        <fullName evidence="3">3-amino-5-hydroxybenzoic acid synthase</fullName>
    </submittedName>
</protein>
<comment type="similarity">
    <text evidence="1 2">Belongs to the arylamine N-acetyltransferase family.</text>
</comment>
<name>A0A0J8C4Y1_STRVR</name>
<reference evidence="3 4" key="1">
    <citation type="submission" date="2015-06" db="EMBL/GenBank/DDBJ databases">
        <authorList>
            <person name="Ju K.-S."/>
            <person name="Doroghazi J.R."/>
            <person name="Metcalf W.W."/>
        </authorList>
    </citation>
    <scope>NUCLEOTIDE SEQUENCE [LARGE SCALE GENOMIC DNA]</scope>
    <source>
        <strain evidence="3 4">NRRL 3414</strain>
    </source>
</reference>
<dbReference type="GO" id="GO:0016407">
    <property type="term" value="F:acetyltransferase activity"/>
    <property type="evidence" value="ECO:0007669"/>
    <property type="project" value="InterPro"/>
</dbReference>
<evidence type="ECO:0000313" key="4">
    <source>
        <dbReference type="Proteomes" id="UP000037432"/>
    </source>
</evidence>
<accession>A0A0J8C4Y1</accession>
<dbReference type="OrthoDB" id="7181050at2"/>
<comment type="caution">
    <text evidence="3">The sequence shown here is derived from an EMBL/GenBank/DDBJ whole genome shotgun (WGS) entry which is preliminary data.</text>
</comment>
<dbReference type="InterPro" id="IPR038765">
    <property type="entry name" value="Papain-like_cys_pep_sf"/>
</dbReference>
<dbReference type="Pfam" id="PF00797">
    <property type="entry name" value="Acetyltransf_2"/>
    <property type="match status" value="1"/>
</dbReference>
<sequence length="245" mass="28193">MFDKERYLEHIGFSGTPDATLATLRELHRKHQLTLYYDNGYVQTTNFLDFDLDALFETIVVGRRGGICTDLNFLFDRLLRELGFEVKLLAAGILLPSGKWGPDVEHAVMVVTLDGEDWLVDVGNGGVCILDPLPFSGETVEQEGIGFRLVREGEYHILQYRTRNKDWRIAYRFTMRVHEMSAWSILSELNTLHKDVLVRRRRRVTDRGQIMLTANYVVTIEDGVERPSLVRDPAELEKLVAEHWG</sequence>
<evidence type="ECO:0000256" key="2">
    <source>
        <dbReference type="RuleBase" id="RU003452"/>
    </source>
</evidence>
<proteinExistence type="inferred from homology"/>